<feature type="domain" description="Methyltransferase type 11" evidence="4">
    <location>
        <begin position="50"/>
        <end position="139"/>
    </location>
</feature>
<protein>
    <recommendedName>
        <fullName evidence="4">Methyltransferase type 11 domain-containing protein</fullName>
    </recommendedName>
</protein>
<dbReference type="GO" id="GO:0000049">
    <property type="term" value="F:tRNA binding"/>
    <property type="evidence" value="ECO:0007669"/>
    <property type="project" value="TreeGrafter"/>
</dbReference>
<gene>
    <name evidence="5" type="ORF">JZ751_002202</name>
</gene>
<dbReference type="PANTHER" id="PTHR13069:SF35">
    <property type="entry name" value="TRNA METHYLTRANSFERASE 9-LIKE PROTEIN-RELATED"/>
    <property type="match status" value="1"/>
</dbReference>
<organism evidence="5 6">
    <name type="scientific">Albula glossodonta</name>
    <name type="common">roundjaw bonefish</name>
    <dbReference type="NCBI Taxonomy" id="121402"/>
    <lineage>
        <taxon>Eukaryota</taxon>
        <taxon>Metazoa</taxon>
        <taxon>Chordata</taxon>
        <taxon>Craniata</taxon>
        <taxon>Vertebrata</taxon>
        <taxon>Euteleostomi</taxon>
        <taxon>Actinopterygii</taxon>
        <taxon>Neopterygii</taxon>
        <taxon>Teleostei</taxon>
        <taxon>Albuliformes</taxon>
        <taxon>Albulidae</taxon>
        <taxon>Albula</taxon>
    </lineage>
</organism>
<sequence length="448" mass="49933">MDEAASQLERDHVHSVYEKIAPYFNDSRYKAWPKVRQFLLEQEPGSIIADVGCGNGKYLHINENVFKLGCDVCRPLVETARSQGYEVQVCDGLRLPFRDGCFDAVLSVAVIHHLSTKERRIRAIKEMARTLRVGGRLMIYVWAMEQKRRKFEKQDVFIPWNPNPNPPPSTSNGRRHGQKTHSSSSSGGDDADDSGEKHRKAKSTSSMADDEADEDPDPNIAKQQRSQRLWFFSRSLDSVLDFGNLGTSKSSSSRELNTSCARRAEARGGAKAGRQTRGVGLMRQVSSLFSSSTNSSEEDVFGSVVDLRGCSGVGERRSDGNPPTAEKQAAFGTIVNGCSSVPLPDLVTHQMEQPNGIGQGSGMNVRELQGGQLVQQFQASSESHQDDQVNRWTGEKPADSCLRYYHVFREGELLELIRNHVEELYVLQSCLDHANWCVVAEKVQVWKI</sequence>
<evidence type="ECO:0000259" key="4">
    <source>
        <dbReference type="Pfam" id="PF08241"/>
    </source>
</evidence>
<dbReference type="EMBL" id="JAFBMS010000011">
    <property type="protein sequence ID" value="KAG9348467.1"/>
    <property type="molecule type" value="Genomic_DNA"/>
</dbReference>
<dbReference type="GO" id="GO:0005737">
    <property type="term" value="C:cytoplasm"/>
    <property type="evidence" value="ECO:0007669"/>
    <property type="project" value="TreeGrafter"/>
</dbReference>
<name>A0A8T2PI19_9TELE</name>
<keyword evidence="1" id="KW-0489">Methyltransferase</keyword>
<feature type="region of interest" description="Disordered" evidence="3">
    <location>
        <begin position="155"/>
        <end position="226"/>
    </location>
</feature>
<dbReference type="GO" id="GO:0008757">
    <property type="term" value="F:S-adenosylmethionine-dependent methyltransferase activity"/>
    <property type="evidence" value="ECO:0007669"/>
    <property type="project" value="InterPro"/>
</dbReference>
<dbReference type="InterPro" id="IPR029063">
    <property type="entry name" value="SAM-dependent_MTases_sf"/>
</dbReference>
<dbReference type="AlphaFoldDB" id="A0A8T2PI19"/>
<dbReference type="GO" id="GO:0106335">
    <property type="term" value="F:tRNA (5-carboxymethyluridine(34)-5-O)-methyltransferase activity"/>
    <property type="evidence" value="ECO:0007669"/>
    <property type="project" value="TreeGrafter"/>
</dbReference>
<proteinExistence type="predicted"/>
<accession>A0A8T2PI19</accession>
<dbReference type="Pfam" id="PF08241">
    <property type="entry name" value="Methyltransf_11"/>
    <property type="match status" value="1"/>
</dbReference>
<dbReference type="CDD" id="cd02440">
    <property type="entry name" value="AdoMet_MTases"/>
    <property type="match status" value="1"/>
</dbReference>
<dbReference type="FunFam" id="3.40.50.150:FF:000195">
    <property type="entry name" value="Methyltransferase domain containing protein"/>
    <property type="match status" value="1"/>
</dbReference>
<evidence type="ECO:0000256" key="1">
    <source>
        <dbReference type="ARBA" id="ARBA00022603"/>
    </source>
</evidence>
<keyword evidence="2" id="KW-0808">Transferase</keyword>
<dbReference type="GO" id="GO:0005634">
    <property type="term" value="C:nucleus"/>
    <property type="evidence" value="ECO:0007669"/>
    <property type="project" value="TreeGrafter"/>
</dbReference>
<feature type="compositionally biased region" description="Acidic residues" evidence="3">
    <location>
        <begin position="208"/>
        <end position="217"/>
    </location>
</feature>
<dbReference type="InterPro" id="IPR051422">
    <property type="entry name" value="AlkB_tRNA_MeTrf/Diox"/>
</dbReference>
<dbReference type="GO" id="GO:0002098">
    <property type="term" value="P:tRNA wobble uridine modification"/>
    <property type="evidence" value="ECO:0007669"/>
    <property type="project" value="TreeGrafter"/>
</dbReference>
<dbReference type="PANTHER" id="PTHR13069">
    <property type="entry name" value="ALKYLATED DNA REPAIR PROTEIN ALKB HOMOLOG 8"/>
    <property type="match status" value="1"/>
</dbReference>
<dbReference type="OrthoDB" id="271595at2759"/>
<comment type="caution">
    <text evidence="5">The sequence shown here is derived from an EMBL/GenBank/DDBJ whole genome shotgun (WGS) entry which is preliminary data.</text>
</comment>
<evidence type="ECO:0000256" key="3">
    <source>
        <dbReference type="SAM" id="MobiDB-lite"/>
    </source>
</evidence>
<dbReference type="InterPro" id="IPR013216">
    <property type="entry name" value="Methyltransf_11"/>
</dbReference>
<dbReference type="GO" id="GO:0030488">
    <property type="term" value="P:tRNA methylation"/>
    <property type="evidence" value="ECO:0007669"/>
    <property type="project" value="TreeGrafter"/>
</dbReference>
<keyword evidence="6" id="KW-1185">Reference proteome</keyword>
<dbReference type="Gene3D" id="3.40.50.150">
    <property type="entry name" value="Vaccinia Virus protein VP39"/>
    <property type="match status" value="2"/>
</dbReference>
<dbReference type="Proteomes" id="UP000824540">
    <property type="component" value="Unassembled WGS sequence"/>
</dbReference>
<evidence type="ECO:0000256" key="2">
    <source>
        <dbReference type="ARBA" id="ARBA00022679"/>
    </source>
</evidence>
<dbReference type="SUPFAM" id="SSF53335">
    <property type="entry name" value="S-adenosyl-L-methionine-dependent methyltransferases"/>
    <property type="match status" value="1"/>
</dbReference>
<reference evidence="5" key="1">
    <citation type="thesis" date="2021" institute="BYU ScholarsArchive" country="Provo, UT, USA">
        <title>Applications of and Algorithms for Genome Assembly and Genomic Analyses with an Emphasis on Marine Teleosts.</title>
        <authorList>
            <person name="Pickett B.D."/>
        </authorList>
    </citation>
    <scope>NUCLEOTIDE SEQUENCE</scope>
    <source>
        <strain evidence="5">HI-2016</strain>
    </source>
</reference>
<evidence type="ECO:0000313" key="5">
    <source>
        <dbReference type="EMBL" id="KAG9348467.1"/>
    </source>
</evidence>
<evidence type="ECO:0000313" key="6">
    <source>
        <dbReference type="Proteomes" id="UP000824540"/>
    </source>
</evidence>